<dbReference type="Pfam" id="PF00069">
    <property type="entry name" value="Pkinase"/>
    <property type="match status" value="1"/>
</dbReference>
<dbReference type="PANTHER" id="PTHR23257:SF969">
    <property type="entry name" value="INTEGRIN-LINKED PROTEIN KINASE"/>
    <property type="match status" value="1"/>
</dbReference>
<proteinExistence type="predicted"/>
<dbReference type="PROSITE" id="PS50011">
    <property type="entry name" value="PROTEIN_KINASE_DOM"/>
    <property type="match status" value="1"/>
</dbReference>
<accession>A0ABP0VPK3</accession>
<evidence type="ECO:0000259" key="1">
    <source>
        <dbReference type="PROSITE" id="PS50011"/>
    </source>
</evidence>
<dbReference type="Proteomes" id="UP001497444">
    <property type="component" value="Chromosome 1"/>
</dbReference>
<reference evidence="2 3" key="1">
    <citation type="submission" date="2024-02" db="EMBL/GenBank/DDBJ databases">
        <authorList>
            <consortium name="ELIXIR-Norway"/>
            <consortium name="Elixir Norway"/>
        </authorList>
    </citation>
    <scope>NUCLEOTIDE SEQUENCE [LARGE SCALE GENOMIC DNA]</scope>
</reference>
<dbReference type="Gene3D" id="1.10.510.10">
    <property type="entry name" value="Transferase(Phosphotransferase) domain 1"/>
    <property type="match status" value="1"/>
</dbReference>
<dbReference type="InterPro" id="IPR011009">
    <property type="entry name" value="Kinase-like_dom_sf"/>
</dbReference>
<dbReference type="InterPro" id="IPR008271">
    <property type="entry name" value="Ser/Thr_kinase_AS"/>
</dbReference>
<dbReference type="InterPro" id="IPR000719">
    <property type="entry name" value="Prot_kinase_dom"/>
</dbReference>
<dbReference type="EMBL" id="OZ020096">
    <property type="protein sequence ID" value="CAK9256356.1"/>
    <property type="molecule type" value="Genomic_DNA"/>
</dbReference>
<dbReference type="SUPFAM" id="SSF56112">
    <property type="entry name" value="Protein kinase-like (PK-like)"/>
    <property type="match status" value="1"/>
</dbReference>
<gene>
    <name evidence="2" type="ORF">CSSPJE1EN1_LOCUS1834</name>
</gene>
<keyword evidence="3" id="KW-1185">Reference proteome</keyword>
<dbReference type="PANTHER" id="PTHR23257">
    <property type="entry name" value="SERINE-THREONINE PROTEIN KINASE"/>
    <property type="match status" value="1"/>
</dbReference>
<feature type="domain" description="Protein kinase" evidence="1">
    <location>
        <begin position="1"/>
        <end position="208"/>
    </location>
</feature>
<organism evidence="2 3">
    <name type="scientific">Sphagnum jensenii</name>
    <dbReference type="NCBI Taxonomy" id="128206"/>
    <lineage>
        <taxon>Eukaryota</taxon>
        <taxon>Viridiplantae</taxon>
        <taxon>Streptophyta</taxon>
        <taxon>Embryophyta</taxon>
        <taxon>Bryophyta</taxon>
        <taxon>Sphagnophytina</taxon>
        <taxon>Sphagnopsida</taxon>
        <taxon>Sphagnales</taxon>
        <taxon>Sphagnaceae</taxon>
        <taxon>Sphagnum</taxon>
    </lineage>
</organism>
<name>A0ABP0VPK3_9BRYO</name>
<dbReference type="InterPro" id="IPR050167">
    <property type="entry name" value="Ser_Thr_protein_kinase"/>
</dbReference>
<protein>
    <recommendedName>
        <fullName evidence="1">Protein kinase domain-containing protein</fullName>
    </recommendedName>
</protein>
<evidence type="ECO:0000313" key="2">
    <source>
        <dbReference type="EMBL" id="CAK9256356.1"/>
    </source>
</evidence>
<evidence type="ECO:0000313" key="3">
    <source>
        <dbReference type="Proteomes" id="UP001497444"/>
    </source>
</evidence>
<dbReference type="SMART" id="SM00220">
    <property type="entry name" value="S_TKc"/>
    <property type="match status" value="1"/>
</dbReference>
<dbReference type="PROSITE" id="PS00108">
    <property type="entry name" value="PROTEIN_KINASE_ST"/>
    <property type="match status" value="1"/>
</dbReference>
<sequence>MPNKMKDDDVAQMTMVMPFPYDDTLKMILEIAKGMEYLHSLGFIHRDLKASNIFVSLYDKDIDSFTIHHSRKVELRGYLGYAGFLVVIGDYERLDAVMGTSLWRAPKVLKALKENMRPTIIAAMDVYGFTMVCYELLIGHIPFQCEDIRATDYDVVLSGRTPKLLGYLSPMMNGLLRTCWNHNPCQRPGWDMIKDCIRGFQFHLHTKFE</sequence>